<evidence type="ECO:0000313" key="2">
    <source>
        <dbReference type="Proteomes" id="UP000594220"/>
    </source>
</evidence>
<reference evidence="1" key="1">
    <citation type="submission" date="2025-08" db="UniProtKB">
        <authorList>
            <consortium name="Ensembl"/>
        </authorList>
    </citation>
    <scope>IDENTIFICATION</scope>
</reference>
<dbReference type="Proteomes" id="UP000594220">
    <property type="component" value="Unplaced"/>
</dbReference>
<reference evidence="1" key="2">
    <citation type="submission" date="2025-09" db="UniProtKB">
        <authorList>
            <consortium name="Ensembl"/>
        </authorList>
    </citation>
    <scope>IDENTIFICATION</scope>
</reference>
<sequence length="95" mass="10737">WKQKEKLLRTSMSSCSRSLLWAIRAASLANRSSLMGTFLTLVFTLSCGKLKSFLSDLVWRYIPPSPSLNVQFRSTKKITDGVGARTHPCFTLLFH</sequence>
<accession>A0A7M4ECC6</accession>
<keyword evidence="2" id="KW-1185">Reference proteome</keyword>
<name>A0A7M4ECC6_CROPO</name>
<organism evidence="1 2">
    <name type="scientific">Crocodylus porosus</name>
    <name type="common">Saltwater crocodile</name>
    <name type="synonym">Estuarine crocodile</name>
    <dbReference type="NCBI Taxonomy" id="8502"/>
    <lineage>
        <taxon>Eukaryota</taxon>
        <taxon>Metazoa</taxon>
        <taxon>Chordata</taxon>
        <taxon>Craniata</taxon>
        <taxon>Vertebrata</taxon>
        <taxon>Euteleostomi</taxon>
        <taxon>Archelosauria</taxon>
        <taxon>Archosauria</taxon>
        <taxon>Crocodylia</taxon>
        <taxon>Longirostres</taxon>
        <taxon>Crocodylidae</taxon>
        <taxon>Crocodylus</taxon>
    </lineage>
</organism>
<evidence type="ECO:0000313" key="1">
    <source>
        <dbReference type="Ensembl" id="ENSCPRP00005007650.1"/>
    </source>
</evidence>
<dbReference type="Ensembl" id="ENSCPRT00005008969.1">
    <property type="protein sequence ID" value="ENSCPRP00005007650.1"/>
    <property type="gene ID" value="ENSCPRG00005005433.1"/>
</dbReference>
<proteinExistence type="predicted"/>
<dbReference type="AlphaFoldDB" id="A0A7M4ECC6"/>
<protein>
    <submittedName>
        <fullName evidence="1">Uncharacterized protein</fullName>
    </submittedName>
</protein>